<reference evidence="9 10" key="1">
    <citation type="submission" date="2019-07" db="EMBL/GenBank/DDBJ databases">
        <title>Genomic Encyclopedia of Type Strains, Phase III (KMG-III): the genomes of soil and plant-associated and newly described type strains.</title>
        <authorList>
            <person name="Whitman W."/>
        </authorList>
    </citation>
    <scope>NUCLEOTIDE SEQUENCE [LARGE SCALE GENOMIC DNA]</scope>
    <source>
        <strain evidence="9 10">BL24</strain>
    </source>
</reference>
<name>A0A5S5CE56_9BACL</name>
<dbReference type="Gene3D" id="3.20.20.120">
    <property type="entry name" value="Enolase-like C-terminal domain"/>
    <property type="match status" value="1"/>
</dbReference>
<dbReference type="UniPathway" id="UPA00079"/>
<evidence type="ECO:0000256" key="2">
    <source>
        <dbReference type="ARBA" id="ARBA00022428"/>
    </source>
</evidence>
<evidence type="ECO:0000256" key="3">
    <source>
        <dbReference type="ARBA" id="ARBA00022723"/>
    </source>
</evidence>
<gene>
    <name evidence="7" type="primary">menC</name>
    <name evidence="9" type="ORF">BCM02_103292</name>
</gene>
<feature type="binding site" evidence="7">
    <location>
        <position position="189"/>
    </location>
    <ligand>
        <name>Mg(2+)</name>
        <dbReference type="ChEBI" id="CHEBI:18420"/>
    </ligand>
</feature>
<feature type="domain" description="Mandelate racemase/muconate lactonizing enzyme C-terminal" evidence="8">
    <location>
        <begin position="142"/>
        <end position="235"/>
    </location>
</feature>
<dbReference type="EMBL" id="VNHS01000003">
    <property type="protein sequence ID" value="TYP76630.1"/>
    <property type="molecule type" value="Genomic_DNA"/>
</dbReference>
<proteinExistence type="inferred from homology"/>
<dbReference type="InterPro" id="IPR010197">
    <property type="entry name" value="OSBS/NAAAR"/>
</dbReference>
<dbReference type="Pfam" id="PF13378">
    <property type="entry name" value="MR_MLE_C"/>
    <property type="match status" value="1"/>
</dbReference>
<feature type="active site" description="Proton acceptor" evidence="7">
    <location>
        <position position="263"/>
    </location>
</feature>
<dbReference type="Pfam" id="PF02746">
    <property type="entry name" value="MR_MLE_N"/>
    <property type="match status" value="1"/>
</dbReference>
<dbReference type="SMART" id="SM00922">
    <property type="entry name" value="MR_MLE"/>
    <property type="match status" value="1"/>
</dbReference>
<evidence type="ECO:0000313" key="10">
    <source>
        <dbReference type="Proteomes" id="UP000323257"/>
    </source>
</evidence>
<dbReference type="InterPro" id="IPR013342">
    <property type="entry name" value="Mandelate_racemase_C"/>
</dbReference>
<evidence type="ECO:0000313" key="9">
    <source>
        <dbReference type="EMBL" id="TYP76630.1"/>
    </source>
</evidence>
<evidence type="ECO:0000256" key="7">
    <source>
        <dbReference type="HAMAP-Rule" id="MF_01933"/>
    </source>
</evidence>
<keyword evidence="2 7" id="KW-0474">Menaquinone biosynthesis</keyword>
<evidence type="ECO:0000256" key="6">
    <source>
        <dbReference type="ARBA" id="ARBA00029491"/>
    </source>
</evidence>
<dbReference type="InterPro" id="IPR029017">
    <property type="entry name" value="Enolase-like_N"/>
</dbReference>
<keyword evidence="3 7" id="KW-0479">Metal-binding</keyword>
<dbReference type="CDD" id="cd03317">
    <property type="entry name" value="NAAAR"/>
    <property type="match status" value="1"/>
</dbReference>
<dbReference type="SUPFAM" id="SSF54826">
    <property type="entry name" value="Enolase N-terminal domain-like"/>
    <property type="match status" value="1"/>
</dbReference>
<accession>A0A5S5CE56</accession>
<comment type="pathway">
    <text evidence="7">Quinol/quinone metabolism; 1,4-dihydroxy-2-naphthoate biosynthesis; 1,4-dihydroxy-2-naphthoate from chorismate: step 4/7.</text>
</comment>
<evidence type="ECO:0000259" key="8">
    <source>
        <dbReference type="SMART" id="SM00922"/>
    </source>
</evidence>
<comment type="pathway">
    <text evidence="7">Quinol/quinone metabolism; menaquinone biosynthesis.</text>
</comment>
<dbReference type="PANTHER" id="PTHR48073">
    <property type="entry name" value="O-SUCCINYLBENZOATE SYNTHASE-RELATED"/>
    <property type="match status" value="1"/>
</dbReference>
<keyword evidence="10" id="KW-1185">Reference proteome</keyword>
<dbReference type="InterPro" id="IPR013341">
    <property type="entry name" value="Mandelate_racemase_N_dom"/>
</dbReference>
<dbReference type="AlphaFoldDB" id="A0A5S5CE56"/>
<dbReference type="GO" id="GO:0009234">
    <property type="term" value="P:menaquinone biosynthetic process"/>
    <property type="evidence" value="ECO:0007669"/>
    <property type="project" value="UniProtKB-UniRule"/>
</dbReference>
<dbReference type="InterPro" id="IPR029065">
    <property type="entry name" value="Enolase_C-like"/>
</dbReference>
<dbReference type="PANTHER" id="PTHR48073:SF5">
    <property type="entry name" value="O-SUCCINYLBENZOATE SYNTHASE"/>
    <property type="match status" value="1"/>
</dbReference>
<dbReference type="EC" id="4.2.1.113" evidence="6 7"/>
<comment type="caution">
    <text evidence="9">The sequence shown here is derived from an EMBL/GenBank/DDBJ whole genome shotgun (WGS) entry which is preliminary data.</text>
</comment>
<evidence type="ECO:0000256" key="1">
    <source>
        <dbReference type="ARBA" id="ARBA00001968"/>
    </source>
</evidence>
<organism evidence="9 10">
    <name type="scientific">Paenibacillus methanolicus</name>
    <dbReference type="NCBI Taxonomy" id="582686"/>
    <lineage>
        <taxon>Bacteria</taxon>
        <taxon>Bacillati</taxon>
        <taxon>Bacillota</taxon>
        <taxon>Bacilli</taxon>
        <taxon>Bacillales</taxon>
        <taxon>Paenibacillaceae</taxon>
        <taxon>Paenibacillus</taxon>
    </lineage>
</organism>
<dbReference type="Proteomes" id="UP000323257">
    <property type="component" value="Unassembled WGS sequence"/>
</dbReference>
<keyword evidence="4 7" id="KW-0460">Magnesium</keyword>
<dbReference type="RefSeq" id="WP_148929026.1">
    <property type="nucleotide sequence ID" value="NZ_VNHS01000003.1"/>
</dbReference>
<dbReference type="GO" id="GO:0000287">
    <property type="term" value="F:magnesium ion binding"/>
    <property type="evidence" value="ECO:0007669"/>
    <property type="project" value="UniProtKB-UniRule"/>
</dbReference>
<feature type="active site" description="Proton donor" evidence="7">
    <location>
        <position position="163"/>
    </location>
</feature>
<comment type="cofactor">
    <cofactor evidence="1 7">
        <name>a divalent metal cation</name>
        <dbReference type="ChEBI" id="CHEBI:60240"/>
    </cofactor>
</comment>
<dbReference type="GO" id="GO:0043748">
    <property type="term" value="F:O-succinylbenzoate synthase activity"/>
    <property type="evidence" value="ECO:0007669"/>
    <property type="project" value="UniProtKB-EC"/>
</dbReference>
<feature type="binding site" evidence="7">
    <location>
        <position position="239"/>
    </location>
    <ligand>
        <name>Mg(2+)</name>
        <dbReference type="ChEBI" id="CHEBI:18420"/>
    </ligand>
</feature>
<dbReference type="HAMAP" id="MF_01933">
    <property type="entry name" value="MenC_2"/>
    <property type="match status" value="1"/>
</dbReference>
<evidence type="ECO:0000256" key="4">
    <source>
        <dbReference type="ARBA" id="ARBA00022842"/>
    </source>
</evidence>
<dbReference type="NCBIfam" id="TIGR01928">
    <property type="entry name" value="menC_lowGC_arch"/>
    <property type="match status" value="1"/>
</dbReference>
<dbReference type="GO" id="GO:0016854">
    <property type="term" value="F:racemase and epimerase activity"/>
    <property type="evidence" value="ECO:0007669"/>
    <property type="project" value="UniProtKB-ARBA"/>
</dbReference>
<comment type="similarity">
    <text evidence="7">Belongs to the mandelate racemase/muconate lactonizing enzyme family. MenC type 2 subfamily.</text>
</comment>
<feature type="binding site" evidence="7">
    <location>
        <position position="214"/>
    </location>
    <ligand>
        <name>Mg(2+)</name>
        <dbReference type="ChEBI" id="CHEBI:18420"/>
    </ligand>
</feature>
<dbReference type="SFLD" id="SFLDG00180">
    <property type="entry name" value="muconate_cycloisomerase"/>
    <property type="match status" value="1"/>
</dbReference>
<dbReference type="InterPro" id="IPR036849">
    <property type="entry name" value="Enolase-like_C_sf"/>
</dbReference>
<dbReference type="SUPFAM" id="SSF51604">
    <property type="entry name" value="Enolase C-terminal domain-like"/>
    <property type="match status" value="1"/>
</dbReference>
<dbReference type="SFLD" id="SFLDF00009">
    <property type="entry name" value="o-succinylbenzoate_synthase"/>
    <property type="match status" value="1"/>
</dbReference>
<dbReference type="UniPathway" id="UPA01057">
    <property type="reaction ID" value="UER00165"/>
</dbReference>
<dbReference type="SFLD" id="SFLDS00001">
    <property type="entry name" value="Enolase"/>
    <property type="match status" value="1"/>
</dbReference>
<comment type="function">
    <text evidence="7">Converts 2-succinyl-6-hydroxy-2,4-cyclohexadiene-1-carboxylate (SHCHC) to 2-succinylbenzoate (OSB).</text>
</comment>
<evidence type="ECO:0000256" key="5">
    <source>
        <dbReference type="ARBA" id="ARBA00023239"/>
    </source>
</evidence>
<comment type="catalytic activity">
    <reaction evidence="7">
        <text>(1R,6R)-6-hydroxy-2-succinyl-cyclohexa-2,4-diene-1-carboxylate = 2-succinylbenzoate + H2O</text>
        <dbReference type="Rhea" id="RHEA:10196"/>
        <dbReference type="ChEBI" id="CHEBI:15377"/>
        <dbReference type="ChEBI" id="CHEBI:18325"/>
        <dbReference type="ChEBI" id="CHEBI:58689"/>
        <dbReference type="EC" id="4.2.1.113"/>
    </reaction>
</comment>
<dbReference type="Gene3D" id="3.30.390.10">
    <property type="entry name" value="Enolase-like, N-terminal domain"/>
    <property type="match status" value="1"/>
</dbReference>
<protein>
    <recommendedName>
        <fullName evidence="6 7">o-succinylbenzoate synthase</fullName>
        <shortName evidence="7">OSB synthase</shortName>
        <shortName evidence="7">OSBS</shortName>
        <ecNumber evidence="6 7">4.2.1.113</ecNumber>
    </recommendedName>
    <alternativeName>
        <fullName evidence="7">4-(2'-carboxyphenyl)-4-oxybutyric acid synthase</fullName>
    </alternativeName>
    <alternativeName>
        <fullName evidence="7">o-succinylbenzoic acid synthase</fullName>
    </alternativeName>
</protein>
<sequence>MKIDRITLRQVRVPLKAPFETSFGRMSRKDCVIVSVYSDGIAGYGESVAFSHPYYNEETTDTIWYMLEHFLVPALVGKEVTSPEEVAVLFAPIRRNHMAISAIETAVWDLYAKRSGLSLAHALGGGKQEIEVGVSIGIEPTVDLVVRNVERFAEQGYKRMKVKIKPGFDIQVVEAIRKRFGDELPLMVDANSAYTLRDIPILKELDHYNLLMIEQPLAHDDIIEHAALQLEMRTPVCLDESIHTLADARHAIDLGSCRIMNIKIGRVGGLANAKQIHDLCLQRGIPVWCGGMLELGIGRLHNVALSSLSNFSIPGDVSASDRYWEQDIVIPGIQMVRPGVLAVPTHAGIGHEVCEQTIERLTVRKLQGIT</sequence>
<keyword evidence="5 7" id="KW-0456">Lyase</keyword>
<dbReference type="OrthoDB" id="9774531at2"/>
<dbReference type="InterPro" id="IPR047585">
    <property type="entry name" value="MenC"/>
</dbReference>